<dbReference type="AlphaFoldDB" id="A0A1G2NG11"/>
<reference evidence="1 2" key="1">
    <citation type="journal article" date="2016" name="Nat. Commun.">
        <title>Thousands of microbial genomes shed light on interconnected biogeochemical processes in an aquifer system.</title>
        <authorList>
            <person name="Anantharaman K."/>
            <person name="Brown C.T."/>
            <person name="Hug L.A."/>
            <person name="Sharon I."/>
            <person name="Castelle C.J."/>
            <person name="Probst A.J."/>
            <person name="Thomas B.C."/>
            <person name="Singh A."/>
            <person name="Wilkins M.J."/>
            <person name="Karaoz U."/>
            <person name="Brodie E.L."/>
            <person name="Williams K.H."/>
            <person name="Hubbard S.S."/>
            <person name="Banfield J.F."/>
        </authorList>
    </citation>
    <scope>NUCLEOTIDE SEQUENCE [LARGE SCALE GENOMIC DNA]</scope>
</reference>
<dbReference type="EMBL" id="MHSA01000013">
    <property type="protein sequence ID" value="OHA34282.1"/>
    <property type="molecule type" value="Genomic_DNA"/>
</dbReference>
<dbReference type="Proteomes" id="UP000177797">
    <property type="component" value="Unassembled WGS sequence"/>
</dbReference>
<evidence type="ECO:0000313" key="2">
    <source>
        <dbReference type="Proteomes" id="UP000177797"/>
    </source>
</evidence>
<name>A0A1G2NG11_9BACT</name>
<comment type="caution">
    <text evidence="1">The sequence shown here is derived from an EMBL/GenBank/DDBJ whole genome shotgun (WGS) entry which is preliminary data.</text>
</comment>
<gene>
    <name evidence="1" type="ORF">A2938_01985</name>
</gene>
<accession>A0A1G2NG11</accession>
<protein>
    <submittedName>
        <fullName evidence="1">Uncharacterized protein</fullName>
    </submittedName>
</protein>
<sequence length="173" mass="19355">MGQIEQIDSGKIAEFLKKVETLKKAGRVDLSAAEDASVAVMNLISLEEHFFFTASKTGDASYHDISKDIRAMRTRVMEGLVDKHEGETWCATKHLLSASMRLIEVGNRYNAAGEKEKMKQSFADAYRLYSIFWALKAKLVSVAKTVEVGKESVEKKWSLEDLVAKLADCCDEK</sequence>
<organism evidence="1 2">
    <name type="scientific">Candidatus Taylorbacteria bacterium RIFCSPLOWO2_01_FULL_48_100</name>
    <dbReference type="NCBI Taxonomy" id="1802322"/>
    <lineage>
        <taxon>Bacteria</taxon>
        <taxon>Candidatus Tayloriibacteriota</taxon>
    </lineage>
</organism>
<evidence type="ECO:0000313" key="1">
    <source>
        <dbReference type="EMBL" id="OHA34282.1"/>
    </source>
</evidence>
<proteinExistence type="predicted"/>